<dbReference type="EMBL" id="JABXXR010000004">
    <property type="protein sequence ID" value="NVN39168.1"/>
    <property type="molecule type" value="Genomic_DNA"/>
</dbReference>
<protein>
    <submittedName>
        <fullName evidence="2">Energy transducer TonB</fullName>
    </submittedName>
</protein>
<evidence type="ECO:0000313" key="2">
    <source>
        <dbReference type="EMBL" id="NVN39168.1"/>
    </source>
</evidence>
<feature type="region of interest" description="Disordered" evidence="1">
    <location>
        <begin position="1"/>
        <end position="51"/>
    </location>
</feature>
<evidence type="ECO:0000256" key="1">
    <source>
        <dbReference type="SAM" id="MobiDB-lite"/>
    </source>
</evidence>
<sequence length="167" mass="17678">MMARRKPIMRPDIAREPLLYAPPSAAQDPRAPRPAPDDNRREGLRPVPVAQPPFYRRVKGATIPLIRPQTLEDPGISSVLVGSTILHSALLAAALMAAAHHKQQGSQYAPDAQPVEMMFTAPPSRSGLAGPQSTDQAGGDSAQTDNPASNNPQDAQRAESTPSPAAP</sequence>
<feature type="region of interest" description="Disordered" evidence="1">
    <location>
        <begin position="118"/>
        <end position="167"/>
    </location>
</feature>
<dbReference type="Proteomes" id="UP000585665">
    <property type="component" value="Unassembled WGS sequence"/>
</dbReference>
<keyword evidence="3" id="KW-1185">Reference proteome</keyword>
<feature type="compositionally biased region" description="Basic and acidic residues" evidence="1">
    <location>
        <begin position="35"/>
        <end position="44"/>
    </location>
</feature>
<reference evidence="2 3" key="1">
    <citation type="submission" date="2020-06" db="EMBL/GenBank/DDBJ databases">
        <title>Description of novel acetic acid bacteria.</title>
        <authorList>
            <person name="Sombolestani A."/>
        </authorList>
    </citation>
    <scope>NUCLEOTIDE SEQUENCE [LARGE SCALE GENOMIC DNA]</scope>
    <source>
        <strain evidence="2 3">LMG 27010</strain>
    </source>
</reference>
<dbReference type="AlphaFoldDB" id="A0A850P5F0"/>
<name>A0A850P5F0_9PROT</name>
<evidence type="ECO:0000313" key="3">
    <source>
        <dbReference type="Proteomes" id="UP000585665"/>
    </source>
</evidence>
<accession>A0A850P5F0</accession>
<comment type="caution">
    <text evidence="2">The sequence shown here is derived from an EMBL/GenBank/DDBJ whole genome shotgun (WGS) entry which is preliminary data.</text>
</comment>
<gene>
    <name evidence="2" type="ORF">HUK82_01125</name>
</gene>
<proteinExistence type="predicted"/>
<feature type="compositionally biased region" description="Polar residues" evidence="1">
    <location>
        <begin position="131"/>
        <end position="167"/>
    </location>
</feature>
<organism evidence="2 3">
    <name type="scientific">Ameyamaea chiangmaiensis</name>
    <dbReference type="NCBI Taxonomy" id="442969"/>
    <lineage>
        <taxon>Bacteria</taxon>
        <taxon>Pseudomonadati</taxon>
        <taxon>Pseudomonadota</taxon>
        <taxon>Alphaproteobacteria</taxon>
        <taxon>Acetobacterales</taxon>
        <taxon>Acetobacteraceae</taxon>
        <taxon>Ameyamaea</taxon>
    </lineage>
</organism>
<feature type="non-terminal residue" evidence="2">
    <location>
        <position position="167"/>
    </location>
</feature>